<dbReference type="RefSeq" id="XP_041190152.1">
    <property type="nucleotide sequence ID" value="XM_041331376.1"/>
</dbReference>
<name>A0A9P7E5B4_9AGAM</name>
<dbReference type="OrthoDB" id="2840473at2759"/>
<sequence>HCNHTRATPDWNVIYPTHKYTYKSNSHAVTLIHKCINTNNWHQLYFTLADVVVIEHNSAFRKINIFNIYDDCKICKVISLLTTYLDN</sequence>
<keyword evidence="2" id="KW-1185">Reference proteome</keyword>
<gene>
    <name evidence="1" type="ORF">BJ212DRAFT_1277596</name>
</gene>
<dbReference type="Proteomes" id="UP000807769">
    <property type="component" value="Unassembled WGS sequence"/>
</dbReference>
<feature type="non-terminal residue" evidence="1">
    <location>
        <position position="1"/>
    </location>
</feature>
<organism evidence="1 2">
    <name type="scientific">Suillus subaureus</name>
    <dbReference type="NCBI Taxonomy" id="48587"/>
    <lineage>
        <taxon>Eukaryota</taxon>
        <taxon>Fungi</taxon>
        <taxon>Dikarya</taxon>
        <taxon>Basidiomycota</taxon>
        <taxon>Agaricomycotina</taxon>
        <taxon>Agaricomycetes</taxon>
        <taxon>Agaricomycetidae</taxon>
        <taxon>Boletales</taxon>
        <taxon>Suillineae</taxon>
        <taxon>Suillaceae</taxon>
        <taxon>Suillus</taxon>
    </lineage>
</organism>
<evidence type="ECO:0000313" key="2">
    <source>
        <dbReference type="Proteomes" id="UP000807769"/>
    </source>
</evidence>
<reference evidence="1" key="1">
    <citation type="journal article" date="2020" name="New Phytol.">
        <title>Comparative genomics reveals dynamic genome evolution in host specialist ectomycorrhizal fungi.</title>
        <authorList>
            <person name="Lofgren L.A."/>
            <person name="Nguyen N.H."/>
            <person name="Vilgalys R."/>
            <person name="Ruytinx J."/>
            <person name="Liao H.L."/>
            <person name="Branco S."/>
            <person name="Kuo A."/>
            <person name="LaButti K."/>
            <person name="Lipzen A."/>
            <person name="Andreopoulos W."/>
            <person name="Pangilinan J."/>
            <person name="Riley R."/>
            <person name="Hundley H."/>
            <person name="Na H."/>
            <person name="Barry K."/>
            <person name="Grigoriev I.V."/>
            <person name="Stajich J.E."/>
            <person name="Kennedy P.G."/>
        </authorList>
    </citation>
    <scope>NUCLEOTIDE SEQUENCE</scope>
    <source>
        <strain evidence="1">MN1</strain>
    </source>
</reference>
<protein>
    <submittedName>
        <fullName evidence="1">Uncharacterized protein</fullName>
    </submittedName>
</protein>
<accession>A0A9P7E5B4</accession>
<dbReference type="GeneID" id="64625393"/>
<evidence type="ECO:0000313" key="1">
    <source>
        <dbReference type="EMBL" id="KAG1811731.1"/>
    </source>
</evidence>
<dbReference type="EMBL" id="JABBWG010000028">
    <property type="protein sequence ID" value="KAG1811731.1"/>
    <property type="molecule type" value="Genomic_DNA"/>
</dbReference>
<proteinExistence type="predicted"/>
<comment type="caution">
    <text evidence="1">The sequence shown here is derived from an EMBL/GenBank/DDBJ whole genome shotgun (WGS) entry which is preliminary data.</text>
</comment>
<dbReference type="AlphaFoldDB" id="A0A9P7E5B4"/>